<keyword evidence="6" id="KW-0963">Cytoplasm</keyword>
<comment type="subunit">
    <text evidence="6">Homotrimer.</text>
</comment>
<keyword evidence="5 6" id="KW-0012">Acyltransferase</keyword>
<name>A0A1H0J3V0_9BACT</name>
<dbReference type="GO" id="GO:0005737">
    <property type="term" value="C:cytoplasm"/>
    <property type="evidence" value="ECO:0007669"/>
    <property type="project" value="UniProtKB-SubCell"/>
</dbReference>
<keyword evidence="6" id="KW-0677">Repeat</keyword>
<evidence type="ECO:0000256" key="3">
    <source>
        <dbReference type="ARBA" id="ARBA00022679"/>
    </source>
</evidence>
<dbReference type="EMBL" id="FNJI01000001">
    <property type="protein sequence ID" value="SDO38437.1"/>
    <property type="molecule type" value="Genomic_DNA"/>
</dbReference>
<proteinExistence type="inferred from homology"/>
<evidence type="ECO:0000256" key="5">
    <source>
        <dbReference type="ARBA" id="ARBA00023315"/>
    </source>
</evidence>
<keyword evidence="9" id="KW-1185">Reference proteome</keyword>
<organism evidence="8 9">
    <name type="scientific">Desulforhopalus singaporensis</name>
    <dbReference type="NCBI Taxonomy" id="91360"/>
    <lineage>
        <taxon>Bacteria</taxon>
        <taxon>Pseudomonadati</taxon>
        <taxon>Thermodesulfobacteriota</taxon>
        <taxon>Desulfobulbia</taxon>
        <taxon>Desulfobulbales</taxon>
        <taxon>Desulfocapsaceae</taxon>
        <taxon>Desulforhopalus</taxon>
    </lineage>
</organism>
<dbReference type="Gene3D" id="1.20.1180.10">
    <property type="entry name" value="Udp N-acetylglucosamine O-acyltransferase, C-terminal domain"/>
    <property type="match status" value="1"/>
</dbReference>
<feature type="domain" description="UDP N-acetylglucosamine O-acyltransferase C-terminal" evidence="7">
    <location>
        <begin position="174"/>
        <end position="254"/>
    </location>
</feature>
<dbReference type="InterPro" id="IPR011004">
    <property type="entry name" value="Trimer_LpxA-like_sf"/>
</dbReference>
<dbReference type="Pfam" id="PF00132">
    <property type="entry name" value="Hexapep"/>
    <property type="match status" value="2"/>
</dbReference>
<evidence type="ECO:0000313" key="8">
    <source>
        <dbReference type="EMBL" id="SDO38437.1"/>
    </source>
</evidence>
<dbReference type="Gene3D" id="2.160.10.10">
    <property type="entry name" value="Hexapeptide repeat proteins"/>
    <property type="match status" value="1"/>
</dbReference>
<evidence type="ECO:0000256" key="2">
    <source>
        <dbReference type="ARBA" id="ARBA00022556"/>
    </source>
</evidence>
<dbReference type="STRING" id="91360.SAMN05660330_00139"/>
<dbReference type="Proteomes" id="UP000199073">
    <property type="component" value="Unassembled WGS sequence"/>
</dbReference>
<keyword evidence="4 6" id="KW-0443">Lipid metabolism</keyword>
<comment type="subcellular location">
    <subcellularLocation>
        <location evidence="6">Cytoplasm</location>
    </subcellularLocation>
</comment>
<comment type="function">
    <text evidence="6">Involved in the biosynthesis of lipid A, a phosphorylated glycolipid that anchors the lipopolysaccharide to the outer membrane of the cell.</text>
</comment>
<dbReference type="GO" id="GO:0016020">
    <property type="term" value="C:membrane"/>
    <property type="evidence" value="ECO:0007669"/>
    <property type="project" value="GOC"/>
</dbReference>
<dbReference type="UniPathway" id="UPA00359">
    <property type="reaction ID" value="UER00477"/>
</dbReference>
<dbReference type="GO" id="GO:0009245">
    <property type="term" value="P:lipid A biosynthetic process"/>
    <property type="evidence" value="ECO:0007669"/>
    <property type="project" value="UniProtKB-UniRule"/>
</dbReference>
<dbReference type="EC" id="2.3.1.129" evidence="6"/>
<comment type="catalytic activity">
    <reaction evidence="6">
        <text>a (3R)-hydroxyacyl-[ACP] + UDP-N-acetyl-alpha-D-glucosamine = a UDP-3-O-[(3R)-3-hydroxyacyl]-N-acetyl-alpha-D-glucosamine + holo-[ACP]</text>
        <dbReference type="Rhea" id="RHEA:67812"/>
        <dbReference type="Rhea" id="RHEA-COMP:9685"/>
        <dbReference type="Rhea" id="RHEA-COMP:9945"/>
        <dbReference type="ChEBI" id="CHEBI:57705"/>
        <dbReference type="ChEBI" id="CHEBI:64479"/>
        <dbReference type="ChEBI" id="CHEBI:78827"/>
        <dbReference type="ChEBI" id="CHEBI:173225"/>
        <dbReference type="EC" id="2.3.1.129"/>
    </reaction>
</comment>
<comment type="similarity">
    <text evidence="6">Belongs to the transferase hexapeptide repeat family. LpxA subfamily.</text>
</comment>
<reference evidence="8 9" key="1">
    <citation type="submission" date="2016-10" db="EMBL/GenBank/DDBJ databases">
        <authorList>
            <person name="de Groot N.N."/>
        </authorList>
    </citation>
    <scope>NUCLEOTIDE SEQUENCE [LARGE SCALE GENOMIC DNA]</scope>
    <source>
        <strain evidence="8 9">DSM 12130</strain>
    </source>
</reference>
<accession>A0A1H0J3V0</accession>
<dbReference type="SUPFAM" id="SSF51161">
    <property type="entry name" value="Trimeric LpxA-like enzymes"/>
    <property type="match status" value="1"/>
</dbReference>
<dbReference type="PANTHER" id="PTHR43480:SF1">
    <property type="entry name" value="ACYL-[ACYL-CARRIER-PROTEIN]--UDP-N-ACETYLGLUCOSAMINE O-ACYLTRANSFERASE, MITOCHONDRIAL-RELATED"/>
    <property type="match status" value="1"/>
</dbReference>
<dbReference type="AlphaFoldDB" id="A0A1H0J3V0"/>
<dbReference type="InterPro" id="IPR001451">
    <property type="entry name" value="Hexapep"/>
</dbReference>
<dbReference type="Pfam" id="PF13720">
    <property type="entry name" value="Acetyltransf_11"/>
    <property type="match status" value="1"/>
</dbReference>
<dbReference type="NCBIfam" id="NF003657">
    <property type="entry name" value="PRK05289.1"/>
    <property type="match status" value="1"/>
</dbReference>
<keyword evidence="2 6" id="KW-0441">Lipid A biosynthesis</keyword>
<dbReference type="GO" id="GO:0008780">
    <property type="term" value="F:acyl-[acyl-carrier-protein]-UDP-N-acetylglucosamine O-acyltransferase activity"/>
    <property type="evidence" value="ECO:0007669"/>
    <property type="project" value="UniProtKB-UniRule"/>
</dbReference>
<dbReference type="CDD" id="cd03351">
    <property type="entry name" value="LbH_UDP-GlcNAc_AT"/>
    <property type="match status" value="1"/>
</dbReference>
<gene>
    <name evidence="6" type="primary">lpxA</name>
    <name evidence="8" type="ORF">SAMN05660330_00139</name>
</gene>
<evidence type="ECO:0000313" key="9">
    <source>
        <dbReference type="Proteomes" id="UP000199073"/>
    </source>
</evidence>
<evidence type="ECO:0000259" key="7">
    <source>
        <dbReference type="Pfam" id="PF13720"/>
    </source>
</evidence>
<evidence type="ECO:0000256" key="6">
    <source>
        <dbReference type="HAMAP-Rule" id="MF_00387"/>
    </source>
</evidence>
<dbReference type="PIRSF" id="PIRSF000456">
    <property type="entry name" value="UDP-GlcNAc_acltr"/>
    <property type="match status" value="1"/>
</dbReference>
<dbReference type="NCBIfam" id="TIGR01852">
    <property type="entry name" value="lipid_A_lpxA"/>
    <property type="match status" value="1"/>
</dbReference>
<sequence length="256" mass="27342">MIHETAIVHPAAEIGEGVEIGPYSVIGENVKIGNGCYIGPHVVIEGWTTLGENNRVFQFASVGAQPQDLKFAGEKSELIIGSGNTIRESVTLHRGTSGGGGVTRIGDNNLFMAYVHVGHDCHIGNFCVFANVATLAGHVVVEDYAILGGVCAVHQFTRIGAHVMASGGSMIAKDLPPYTMAQGDRARVMGINVTGLKRRGFSAETISVIKKVYKLYYRSGLLAEEALTEIENLFGDIKEAMAFCGFIKASERGVTR</sequence>
<dbReference type="PANTHER" id="PTHR43480">
    <property type="entry name" value="ACYL-[ACYL-CARRIER-PROTEIN]--UDP-N-ACETYLGLUCOSAMINE O-ACYLTRANSFERASE"/>
    <property type="match status" value="1"/>
</dbReference>
<protein>
    <recommendedName>
        <fullName evidence="6">Acyl-[acyl-carrier-protein]--UDP-N-acetylglucosamine O-acyltransferase</fullName>
        <shortName evidence="6">UDP-N-acetylglucosamine acyltransferase</shortName>
        <ecNumber evidence="6">2.3.1.129</ecNumber>
    </recommendedName>
</protein>
<dbReference type="InterPro" id="IPR037157">
    <property type="entry name" value="Acetyltransf_C_sf"/>
</dbReference>
<evidence type="ECO:0000256" key="4">
    <source>
        <dbReference type="ARBA" id="ARBA00023098"/>
    </source>
</evidence>
<dbReference type="InterPro" id="IPR029098">
    <property type="entry name" value="Acetyltransf_C"/>
</dbReference>
<keyword evidence="3 6" id="KW-0808">Transferase</keyword>
<dbReference type="RefSeq" id="WP_092218743.1">
    <property type="nucleotide sequence ID" value="NZ_FNJI01000001.1"/>
</dbReference>
<dbReference type="InterPro" id="IPR010137">
    <property type="entry name" value="Lipid_A_LpxA"/>
</dbReference>
<keyword evidence="1 6" id="KW-0444">Lipid biosynthesis</keyword>
<evidence type="ECO:0000256" key="1">
    <source>
        <dbReference type="ARBA" id="ARBA00022516"/>
    </source>
</evidence>
<dbReference type="OrthoDB" id="9807278at2"/>
<comment type="pathway">
    <text evidence="6">Glycolipid biosynthesis; lipid IV(A) biosynthesis; lipid IV(A) from (3R)-3-hydroxytetradecanoyl-[acyl-carrier-protein] and UDP-N-acetyl-alpha-D-glucosamine: step 1/6.</text>
</comment>
<dbReference type="HAMAP" id="MF_00387">
    <property type="entry name" value="LpxA"/>
    <property type="match status" value="1"/>
</dbReference>